<comment type="caution">
    <text evidence="1">The sequence shown here is derived from an EMBL/GenBank/DDBJ whole genome shotgun (WGS) entry which is preliminary data.</text>
</comment>
<dbReference type="Proteomes" id="UP000821845">
    <property type="component" value="Chromosome 6"/>
</dbReference>
<dbReference type="EMBL" id="CM023486">
    <property type="protein sequence ID" value="KAH6927656.1"/>
    <property type="molecule type" value="Genomic_DNA"/>
</dbReference>
<reference evidence="1" key="1">
    <citation type="submission" date="2020-05" db="EMBL/GenBank/DDBJ databases">
        <title>Large-scale comparative analyses of tick genomes elucidate their genetic diversity and vector capacities.</title>
        <authorList>
            <person name="Jia N."/>
            <person name="Wang J."/>
            <person name="Shi W."/>
            <person name="Du L."/>
            <person name="Sun Y."/>
            <person name="Zhan W."/>
            <person name="Jiang J."/>
            <person name="Wang Q."/>
            <person name="Zhang B."/>
            <person name="Ji P."/>
            <person name="Sakyi L.B."/>
            <person name="Cui X."/>
            <person name="Yuan T."/>
            <person name="Jiang B."/>
            <person name="Yang W."/>
            <person name="Lam T.T.-Y."/>
            <person name="Chang Q."/>
            <person name="Ding S."/>
            <person name="Wang X."/>
            <person name="Zhu J."/>
            <person name="Ruan X."/>
            <person name="Zhao L."/>
            <person name="Wei J."/>
            <person name="Que T."/>
            <person name="Du C."/>
            <person name="Cheng J."/>
            <person name="Dai P."/>
            <person name="Han X."/>
            <person name="Huang E."/>
            <person name="Gao Y."/>
            <person name="Liu J."/>
            <person name="Shao H."/>
            <person name="Ye R."/>
            <person name="Li L."/>
            <person name="Wei W."/>
            <person name="Wang X."/>
            <person name="Wang C."/>
            <person name="Yang T."/>
            <person name="Huo Q."/>
            <person name="Li W."/>
            <person name="Guo W."/>
            <person name="Chen H."/>
            <person name="Zhou L."/>
            <person name="Ni X."/>
            <person name="Tian J."/>
            <person name="Zhou Y."/>
            <person name="Sheng Y."/>
            <person name="Liu T."/>
            <person name="Pan Y."/>
            <person name="Xia L."/>
            <person name="Li J."/>
            <person name="Zhao F."/>
            <person name="Cao W."/>
        </authorList>
    </citation>
    <scope>NUCLEOTIDE SEQUENCE</scope>
    <source>
        <strain evidence="1">Hyas-2018</strain>
    </source>
</reference>
<protein>
    <submittedName>
        <fullName evidence="1">Uncharacterized protein</fullName>
    </submittedName>
</protein>
<evidence type="ECO:0000313" key="2">
    <source>
        <dbReference type="Proteomes" id="UP000821845"/>
    </source>
</evidence>
<name>A0ACB7S0U4_HYAAI</name>
<proteinExistence type="predicted"/>
<sequence length="839" mass="93363">MELKRLWTYEIASVPIEKATAVNHDGSHGYFLAGNNVLRFPIGSCIVYKECSDCLQTSEDPLQCGWCDDRCAHAYECPKGKKFALNRCPIIVTEVTPKKGLTAGGTVLDIRGKNFAVSATFPNPDRTMNVTVGSQLCSDMSWSSTRIQCITPPKLNASVVDIIIFVNDVENSDMRKYDVFDRHVITSGFEYKDPTLKGMFPSHGPVAGGTSVFLHGTDIDSGSKRRVTIGSVECKLKRFSGTFLECITSPVNSSFVGQSLQVKLTVDNVEVPFTTTNDSGSMFTFKPDPVIESIAPVGASVSEEAIINATGANLDSVARPTMVTQVSSSNGTRQKIEEGCVVGDNGEQMTCRGPRLTEFSVLKATDLQAHDKPITAKITFKMDGLVLPRTTNGLPGYFSFDYRLELSFVQFPDGGMVVDFWQPDVKIRGKLFDVLINRTLLSVRVDSVDDACYVTVIESDLILCTLTNTSWHGSSHQLDVLYANRVYPVGSIRVVKLAKKKPFSWPYLGVIGGVSVAVLLVFVAGLGVIVYRRLRAPKAQPPAYFVDFDNRKVGNRESDDGGSPRYIEAGGGVTKKGVCNAAFQMDEETRAILEADRLLFKRELVVLGPVVGQDSRGGDSDSHEFLKEALIMKDFSHENVLPLIGLCLDERDGLMVITPYMKYGDLHSYIRDERNSPTLRDLITFGIHVAKGMEYLAHLKFVHRDLAARNCMLSEDLIVRIADFGLSRDVYEKDYYSEQDRKTKLPVKWMSPESLEAGVYDHKTDVWSYGVLLWELITRGAAPYAHVDNWDMLNFLKDGRRMQQPYFCPDQLYEIMLQCWELDPESVPRFRGSLQMSQA</sequence>
<keyword evidence="2" id="KW-1185">Reference proteome</keyword>
<accession>A0ACB7S0U4</accession>
<organism evidence="1 2">
    <name type="scientific">Hyalomma asiaticum</name>
    <name type="common">Tick</name>
    <dbReference type="NCBI Taxonomy" id="266040"/>
    <lineage>
        <taxon>Eukaryota</taxon>
        <taxon>Metazoa</taxon>
        <taxon>Ecdysozoa</taxon>
        <taxon>Arthropoda</taxon>
        <taxon>Chelicerata</taxon>
        <taxon>Arachnida</taxon>
        <taxon>Acari</taxon>
        <taxon>Parasitiformes</taxon>
        <taxon>Ixodida</taxon>
        <taxon>Ixodoidea</taxon>
        <taxon>Ixodidae</taxon>
        <taxon>Hyalomminae</taxon>
        <taxon>Hyalomma</taxon>
    </lineage>
</organism>
<evidence type="ECO:0000313" key="1">
    <source>
        <dbReference type="EMBL" id="KAH6927656.1"/>
    </source>
</evidence>
<gene>
    <name evidence="1" type="ORF">HPB50_006361</name>
</gene>